<gene>
    <name evidence="6" type="ORF">D3875_11165</name>
</gene>
<dbReference type="Gene3D" id="3.50.50.60">
    <property type="entry name" value="FAD/NAD(P)-binding domain"/>
    <property type="match status" value="1"/>
</dbReference>
<dbReference type="SUPFAM" id="SSF54373">
    <property type="entry name" value="FAD-linked reductases, C-terminal domain"/>
    <property type="match status" value="1"/>
</dbReference>
<dbReference type="InterPro" id="IPR045170">
    <property type="entry name" value="MTOX"/>
</dbReference>
<feature type="domain" description="FAD dependent oxidoreductase" evidence="5">
    <location>
        <begin position="9"/>
        <end position="352"/>
    </location>
</feature>
<dbReference type="RefSeq" id="WP_119763766.1">
    <property type="nucleotide sequence ID" value="NZ_QYUJ01000014.1"/>
</dbReference>
<dbReference type="AlphaFoldDB" id="A0A418V7G0"/>
<evidence type="ECO:0000256" key="4">
    <source>
        <dbReference type="ARBA" id="ARBA00023002"/>
    </source>
</evidence>
<keyword evidence="7" id="KW-1185">Reference proteome</keyword>
<evidence type="ECO:0000256" key="2">
    <source>
        <dbReference type="ARBA" id="ARBA00022630"/>
    </source>
</evidence>
<dbReference type="PANTHER" id="PTHR10961">
    <property type="entry name" value="PEROXISOMAL SARCOSINE OXIDASE"/>
    <property type="match status" value="1"/>
</dbReference>
<sequence>MGQHFPFMVVGAGGAGAAAAYHLARRGLKPLLIEQFRVGHDRGSSFGHSRIFRLAYDEPEYAGLALEALPAWRALEQEVNMPLYTRTGGLDLGPSGTPTLTQTLAALERIGAVAESLTRAELQRRFPQWHVPDDWAAVYAPEAGIVNPTQTVELLCALTNAHGGQVLENTRVDGIDLGKQPSIHTDAGSFTCDRLVVTAGAWTAKLFPELQEWLTPTLAATTFYRPLEPQAFTPQEFPIFITHDEFQAYGFPSFGLPGVKIGVDVSRPVVDADLRPFDVPGDAAQASDEFMRRYLPDAAGSVMPRQTCLITRAPTTDFLMAAHPQCEQVIVASPCSGHGFKFVPLLGEILAAKALGEAHPWDLPRFGFPARFS</sequence>
<comment type="caution">
    <text evidence="6">The sequence shown here is derived from an EMBL/GenBank/DDBJ whole genome shotgun (WGS) entry which is preliminary data.</text>
</comment>
<evidence type="ECO:0000256" key="1">
    <source>
        <dbReference type="ARBA" id="ARBA00001974"/>
    </source>
</evidence>
<dbReference type="Pfam" id="PF01266">
    <property type="entry name" value="DAO"/>
    <property type="match status" value="1"/>
</dbReference>
<comment type="cofactor">
    <cofactor evidence="1">
        <name>FAD</name>
        <dbReference type="ChEBI" id="CHEBI:57692"/>
    </cofactor>
</comment>
<dbReference type="GO" id="GO:0008115">
    <property type="term" value="F:sarcosine oxidase activity"/>
    <property type="evidence" value="ECO:0007669"/>
    <property type="project" value="TreeGrafter"/>
</dbReference>
<dbReference type="Proteomes" id="UP000286287">
    <property type="component" value="Unassembled WGS sequence"/>
</dbReference>
<dbReference type="InterPro" id="IPR036188">
    <property type="entry name" value="FAD/NAD-bd_sf"/>
</dbReference>
<accession>A0A418V7G0</accession>
<dbReference type="NCBIfam" id="NF008425">
    <property type="entry name" value="PRK11259.1"/>
    <property type="match status" value="1"/>
</dbReference>
<reference evidence="6 7" key="1">
    <citation type="submission" date="2018-09" db="EMBL/GenBank/DDBJ databases">
        <authorList>
            <person name="Zhu H."/>
        </authorList>
    </citation>
    <scope>NUCLEOTIDE SEQUENCE [LARGE SCALE GENOMIC DNA]</scope>
    <source>
        <strain evidence="6 7">K2S05-167</strain>
    </source>
</reference>
<keyword evidence="4" id="KW-0560">Oxidoreductase</keyword>
<name>A0A418V7G0_9DEIO</name>
<evidence type="ECO:0000313" key="7">
    <source>
        <dbReference type="Proteomes" id="UP000286287"/>
    </source>
</evidence>
<dbReference type="Gene3D" id="3.30.9.10">
    <property type="entry name" value="D-Amino Acid Oxidase, subunit A, domain 2"/>
    <property type="match status" value="1"/>
</dbReference>
<dbReference type="PANTHER" id="PTHR10961:SF7">
    <property type="entry name" value="FAD DEPENDENT OXIDOREDUCTASE DOMAIN-CONTAINING PROTEIN"/>
    <property type="match status" value="1"/>
</dbReference>
<keyword evidence="3" id="KW-0274">FAD</keyword>
<dbReference type="InterPro" id="IPR006076">
    <property type="entry name" value="FAD-dep_OxRdtase"/>
</dbReference>
<dbReference type="EMBL" id="QYUJ01000014">
    <property type="protein sequence ID" value="RJF72032.1"/>
    <property type="molecule type" value="Genomic_DNA"/>
</dbReference>
<dbReference type="GO" id="GO:0050660">
    <property type="term" value="F:flavin adenine dinucleotide binding"/>
    <property type="evidence" value="ECO:0007669"/>
    <property type="project" value="InterPro"/>
</dbReference>
<evidence type="ECO:0000259" key="5">
    <source>
        <dbReference type="Pfam" id="PF01266"/>
    </source>
</evidence>
<dbReference type="OrthoDB" id="9794226at2"/>
<organism evidence="6 7">
    <name type="scientific">Deinococcus cavernae</name>
    <dbReference type="NCBI Taxonomy" id="2320857"/>
    <lineage>
        <taxon>Bacteria</taxon>
        <taxon>Thermotogati</taxon>
        <taxon>Deinococcota</taxon>
        <taxon>Deinococci</taxon>
        <taxon>Deinococcales</taxon>
        <taxon>Deinococcaceae</taxon>
        <taxon>Deinococcus</taxon>
    </lineage>
</organism>
<evidence type="ECO:0000313" key="6">
    <source>
        <dbReference type="EMBL" id="RJF72032.1"/>
    </source>
</evidence>
<dbReference type="SUPFAM" id="SSF51905">
    <property type="entry name" value="FAD/NAD(P)-binding domain"/>
    <property type="match status" value="1"/>
</dbReference>
<keyword evidence="2" id="KW-0285">Flavoprotein</keyword>
<proteinExistence type="predicted"/>
<protein>
    <submittedName>
        <fullName evidence="6">N-methyl-L-tryptophan oxidase</fullName>
    </submittedName>
</protein>
<evidence type="ECO:0000256" key="3">
    <source>
        <dbReference type="ARBA" id="ARBA00022827"/>
    </source>
</evidence>